<keyword evidence="1" id="KW-1133">Transmembrane helix</keyword>
<evidence type="ECO:0000313" key="2">
    <source>
        <dbReference type="EMBL" id="MBB4023871.1"/>
    </source>
</evidence>
<proteinExistence type="predicted"/>
<dbReference type="NCBIfam" id="NF033773">
    <property type="entry name" value="tellur_TrgA"/>
    <property type="match status" value="1"/>
</dbReference>
<evidence type="ECO:0000256" key="1">
    <source>
        <dbReference type="SAM" id="Phobius"/>
    </source>
</evidence>
<reference evidence="2" key="1">
    <citation type="submission" date="2020-08" db="EMBL/GenBank/DDBJ databases">
        <title>Genomic Encyclopedia of Type Strains, Phase IV (KMG-IV): sequencing the most valuable type-strain genomes for metagenomic binning, comparative biology and taxonomic classification.</title>
        <authorList>
            <person name="Goeker M."/>
        </authorList>
    </citation>
    <scope>NUCLEOTIDE SEQUENCE [LARGE SCALE GENOMIC DNA]</scope>
    <source>
        <strain evidence="2">DSM 105040</strain>
    </source>
</reference>
<dbReference type="InterPro" id="IPR047784">
    <property type="entry name" value="TrgA"/>
</dbReference>
<name>A0A840CCR5_9RHOB</name>
<protein>
    <recommendedName>
        <fullName evidence="4">Tellurium resistance protein</fullName>
    </recommendedName>
</protein>
<feature type="transmembrane region" description="Helical" evidence="1">
    <location>
        <begin position="64"/>
        <end position="83"/>
    </location>
</feature>
<evidence type="ECO:0000313" key="3">
    <source>
        <dbReference type="Proteomes" id="UP000585681"/>
    </source>
</evidence>
<accession>A0A840CCR5</accession>
<comment type="caution">
    <text evidence="2">The sequence shown here is derived from an EMBL/GenBank/DDBJ whole genome shotgun (WGS) entry which is preliminary data.</text>
</comment>
<feature type="transmembrane region" description="Helical" evidence="1">
    <location>
        <begin position="124"/>
        <end position="142"/>
    </location>
</feature>
<dbReference type="EMBL" id="JACIEQ010000012">
    <property type="protein sequence ID" value="MBB4023871.1"/>
    <property type="molecule type" value="Genomic_DNA"/>
</dbReference>
<dbReference type="RefSeq" id="WP_054539397.1">
    <property type="nucleotide sequence ID" value="NZ_JACIEQ010000012.1"/>
</dbReference>
<dbReference type="AlphaFoldDB" id="A0A840CCR5"/>
<gene>
    <name evidence="2" type="ORF">GGR17_003707</name>
</gene>
<organism evidence="2 3">
    <name type="scientific">Actibacterium naphthalenivorans</name>
    <dbReference type="NCBI Taxonomy" id="1614693"/>
    <lineage>
        <taxon>Bacteria</taxon>
        <taxon>Pseudomonadati</taxon>
        <taxon>Pseudomonadota</taxon>
        <taxon>Alphaproteobacteria</taxon>
        <taxon>Rhodobacterales</taxon>
        <taxon>Roseobacteraceae</taxon>
        <taxon>Actibacterium</taxon>
    </lineage>
</organism>
<keyword evidence="3" id="KW-1185">Reference proteome</keyword>
<dbReference type="Proteomes" id="UP000585681">
    <property type="component" value="Unassembled WGS sequence"/>
</dbReference>
<sequence length="147" mass="15926">MPTAARLVAALCFAAIAFLASDSYKPLLPTGTNTRMFSELNALLGAVIGWRVMGRLVGDGYQPAMASGLRTALTLMFYTLLVHSVYQMLKRSTRMVYDGVMDAIVSAFDLAVKYGTLMVTSPQVMAILLIGGVLAGLLAEWVSRRWS</sequence>
<keyword evidence="1" id="KW-0812">Transmembrane</keyword>
<evidence type="ECO:0008006" key="4">
    <source>
        <dbReference type="Google" id="ProtNLM"/>
    </source>
</evidence>
<keyword evidence="1" id="KW-0472">Membrane</keyword>